<dbReference type="Gene3D" id="1.10.150.320">
    <property type="entry name" value="Photosystem II 12 kDa extrinsic protein"/>
    <property type="match status" value="1"/>
</dbReference>
<keyword evidence="1" id="KW-0732">Signal</keyword>
<proteinExistence type="predicted"/>
<comment type="caution">
    <text evidence="2">The sequence shown here is derived from an EMBL/GenBank/DDBJ whole genome shotgun (WGS) entry which is preliminary data.</text>
</comment>
<reference evidence="2 3" key="1">
    <citation type="submission" date="2019-12" db="EMBL/GenBank/DDBJ databases">
        <title>Genomic-based taxomic classification of the family Erythrobacteraceae.</title>
        <authorList>
            <person name="Xu L."/>
        </authorList>
    </citation>
    <scope>NUCLEOTIDE SEQUENCE [LARGE SCALE GENOMIC DNA]</scope>
    <source>
        <strain evidence="2 3">RC4-10-4</strain>
    </source>
</reference>
<dbReference type="Proteomes" id="UP000460626">
    <property type="component" value="Unassembled WGS sequence"/>
</dbReference>
<dbReference type="PROSITE" id="PS51257">
    <property type="entry name" value="PROKAR_LIPOPROTEIN"/>
    <property type="match status" value="1"/>
</dbReference>
<evidence type="ECO:0000313" key="2">
    <source>
        <dbReference type="EMBL" id="MXO93227.1"/>
    </source>
</evidence>
<dbReference type="OrthoDB" id="7428302at2"/>
<dbReference type="AlphaFoldDB" id="A0A845A2Q0"/>
<dbReference type="InterPro" id="IPR010994">
    <property type="entry name" value="RuvA_2-like"/>
</dbReference>
<feature type="chain" id="PRO_5032770984" description="Helix-hairpin-helix domain-containing protein" evidence="1">
    <location>
        <begin position="19"/>
        <end position="166"/>
    </location>
</feature>
<feature type="signal peptide" evidence="1">
    <location>
        <begin position="1"/>
        <end position="18"/>
    </location>
</feature>
<dbReference type="EMBL" id="WTYH01000001">
    <property type="protein sequence ID" value="MXO93227.1"/>
    <property type="molecule type" value="Genomic_DNA"/>
</dbReference>
<evidence type="ECO:0000313" key="3">
    <source>
        <dbReference type="Proteomes" id="UP000460626"/>
    </source>
</evidence>
<dbReference type="SUPFAM" id="SSF47781">
    <property type="entry name" value="RuvA domain 2-like"/>
    <property type="match status" value="1"/>
</dbReference>
<sequence>MRKLIVSAALAPTVLALAACNDAPETTMEDRVEANSIDVPEATEAAGVMDASTVTAAQLTAAGVSQDAADAIVAGQPYANVVAFNEVLMQSMTEEEAAALRANVFVPVNLNAATPEELALIPGIDDRMIHEFEEYVPYADMAEFDREIGKYVDADEVARYRQYVTL</sequence>
<accession>A0A845A2Q0</accession>
<dbReference type="RefSeq" id="WP_131452520.1">
    <property type="nucleotide sequence ID" value="NZ_BMJK01000001.1"/>
</dbReference>
<name>A0A845A2Q0_9SPHN</name>
<protein>
    <recommendedName>
        <fullName evidence="4">Helix-hairpin-helix domain-containing protein</fullName>
    </recommendedName>
</protein>
<organism evidence="2 3">
    <name type="scientific">Aurantiacibacter arachoides</name>
    <dbReference type="NCBI Taxonomy" id="1850444"/>
    <lineage>
        <taxon>Bacteria</taxon>
        <taxon>Pseudomonadati</taxon>
        <taxon>Pseudomonadota</taxon>
        <taxon>Alphaproteobacteria</taxon>
        <taxon>Sphingomonadales</taxon>
        <taxon>Erythrobacteraceae</taxon>
        <taxon>Aurantiacibacter</taxon>
    </lineage>
</organism>
<evidence type="ECO:0008006" key="4">
    <source>
        <dbReference type="Google" id="ProtNLM"/>
    </source>
</evidence>
<keyword evidence="3" id="KW-1185">Reference proteome</keyword>
<evidence type="ECO:0000256" key="1">
    <source>
        <dbReference type="SAM" id="SignalP"/>
    </source>
</evidence>
<gene>
    <name evidence="2" type="ORF">GRI62_06350</name>
</gene>